<dbReference type="Pfam" id="PF13361">
    <property type="entry name" value="UvrD_C"/>
    <property type="match status" value="1"/>
</dbReference>
<feature type="binding site" evidence="16">
    <location>
        <begin position="26"/>
        <end position="33"/>
    </location>
    <ligand>
        <name>ATP</name>
        <dbReference type="ChEBI" id="CHEBI:30616"/>
    </ligand>
</feature>
<evidence type="ECO:0000256" key="11">
    <source>
        <dbReference type="ARBA" id="ARBA00023204"/>
    </source>
</evidence>
<dbReference type="GO" id="GO:0043138">
    <property type="term" value="F:3'-5' DNA helicase activity"/>
    <property type="evidence" value="ECO:0007669"/>
    <property type="project" value="UniProtKB-UniRule"/>
</dbReference>
<dbReference type="InterPro" id="IPR014017">
    <property type="entry name" value="DNA_helicase_UvrD-like_C"/>
</dbReference>
<dbReference type="Gene3D" id="3.40.50.300">
    <property type="entry name" value="P-loop containing nucleotide triphosphate hydrolases"/>
    <property type="match status" value="2"/>
</dbReference>
<evidence type="ECO:0000256" key="7">
    <source>
        <dbReference type="ARBA" id="ARBA00022839"/>
    </source>
</evidence>
<protein>
    <recommendedName>
        <fullName evidence="15">RecBCD enzyme subunit RecB</fullName>
        <ecNumber evidence="15">3.1.11.5</ecNumber>
        <ecNumber evidence="15">5.6.2.4</ecNumber>
    </recommendedName>
    <alternativeName>
        <fullName evidence="15">DNA 3'-5' helicase subunit RecB</fullName>
    </alternativeName>
    <alternativeName>
        <fullName evidence="15">Exonuclease V subunit RecB</fullName>
        <shortName evidence="15">ExoV subunit RecB</shortName>
    </alternativeName>
    <alternativeName>
        <fullName evidence="15">Helicase/nuclease RecBCD subunit RecB</fullName>
    </alternativeName>
</protein>
<dbReference type="InterPro" id="IPR000212">
    <property type="entry name" value="DNA_helicase_UvrD/REP"/>
</dbReference>
<dbReference type="InterPro" id="IPR011604">
    <property type="entry name" value="PDDEXK-like_dom_sf"/>
</dbReference>
<comment type="cofactor">
    <cofactor evidence="15">
        <name>Mg(2+)</name>
        <dbReference type="ChEBI" id="CHEBI:18420"/>
    </cofactor>
    <text evidence="15">Binds 1 Mg(2+) ion per subunit.</text>
</comment>
<dbReference type="InterPro" id="IPR014016">
    <property type="entry name" value="UvrD-like_ATP-bd"/>
</dbReference>
<keyword evidence="8 15" id="KW-0067">ATP-binding</keyword>
<comment type="subunit">
    <text evidence="15">Heterotrimer of RecB, RecC and RecD. All subunits contribute to DNA-binding. Interacts with RecA.</text>
</comment>
<dbReference type="GO" id="GO:0009338">
    <property type="term" value="C:exodeoxyribonuclease V complex"/>
    <property type="evidence" value="ECO:0007669"/>
    <property type="project" value="TreeGrafter"/>
</dbReference>
<evidence type="ECO:0000256" key="9">
    <source>
        <dbReference type="ARBA" id="ARBA00022842"/>
    </source>
</evidence>
<dbReference type="EMBL" id="SNYO01000003">
    <property type="protein sequence ID" value="TDQ61220.1"/>
    <property type="molecule type" value="Genomic_DNA"/>
</dbReference>
<dbReference type="AlphaFoldDB" id="A0A4R6VIA6"/>
<feature type="region of interest" description="DNA-binding and helicase activity, interacts with RecC" evidence="15">
    <location>
        <begin position="1"/>
        <end position="753"/>
    </location>
</feature>
<feature type="active site" description="For nuclease activity" evidence="15">
    <location>
        <position position="1019"/>
    </location>
</feature>
<keyword evidence="6 15" id="KW-0347">Helicase</keyword>
<feature type="binding site" evidence="15">
    <location>
        <position position="868"/>
    </location>
    <ligand>
        <name>Mg(2+)</name>
        <dbReference type="ChEBI" id="CHEBI:18420"/>
    </ligand>
</feature>
<evidence type="ECO:0000256" key="13">
    <source>
        <dbReference type="ARBA" id="ARBA00034617"/>
    </source>
</evidence>
<evidence type="ECO:0000256" key="15">
    <source>
        <dbReference type="HAMAP-Rule" id="MF_01485"/>
    </source>
</evidence>
<dbReference type="PROSITE" id="PS51217">
    <property type="entry name" value="UVRD_HELICASE_CTER"/>
    <property type="match status" value="1"/>
</dbReference>
<evidence type="ECO:0000256" key="6">
    <source>
        <dbReference type="ARBA" id="ARBA00022806"/>
    </source>
</evidence>
<feature type="domain" description="UvrD-like helicase ATP-binding" evidence="18">
    <location>
        <begin position="5"/>
        <end position="337"/>
    </location>
</feature>
<feature type="binding site" evidence="15">
    <location>
        <position position="1019"/>
    </location>
    <ligand>
        <name>Mg(2+)</name>
        <dbReference type="ChEBI" id="CHEBI:18420"/>
    </ligand>
</feature>
<evidence type="ECO:0000256" key="12">
    <source>
        <dbReference type="ARBA" id="ARBA00023235"/>
    </source>
</evidence>
<reference evidence="20 21" key="1">
    <citation type="submission" date="2019-03" db="EMBL/GenBank/DDBJ databases">
        <title>Genomic Encyclopedia of Type Strains, Phase IV (KMG-IV): sequencing the most valuable type-strain genomes for metagenomic binning, comparative biology and taxonomic classification.</title>
        <authorList>
            <person name="Goeker M."/>
        </authorList>
    </citation>
    <scope>NUCLEOTIDE SEQUENCE [LARGE SCALE GENOMIC DNA]</scope>
    <source>
        <strain evidence="20 21">DSM 45775</strain>
    </source>
</reference>
<dbReference type="CDD" id="cd22352">
    <property type="entry name" value="RecB_C-like"/>
    <property type="match status" value="1"/>
</dbReference>
<dbReference type="GO" id="GO:0008854">
    <property type="term" value="F:exodeoxyribonuclease V activity"/>
    <property type="evidence" value="ECO:0007669"/>
    <property type="project" value="UniProtKB-EC"/>
</dbReference>
<comment type="catalytic activity">
    <reaction evidence="14 15">
        <text>ATP + H2O = ADP + phosphate + H(+)</text>
        <dbReference type="Rhea" id="RHEA:13065"/>
        <dbReference type="ChEBI" id="CHEBI:15377"/>
        <dbReference type="ChEBI" id="CHEBI:15378"/>
        <dbReference type="ChEBI" id="CHEBI:30616"/>
        <dbReference type="ChEBI" id="CHEBI:43474"/>
        <dbReference type="ChEBI" id="CHEBI:456216"/>
        <dbReference type="EC" id="5.6.2.4"/>
    </reaction>
</comment>
<dbReference type="RefSeq" id="WP_166659887.1">
    <property type="nucleotide sequence ID" value="NZ_BAABHR010000052.1"/>
</dbReference>
<keyword evidence="11 15" id="KW-0234">DNA repair</keyword>
<keyword evidence="2 15" id="KW-0479">Metal-binding</keyword>
<keyword evidence="12 15" id="KW-0413">Isomerase</keyword>
<evidence type="ECO:0000256" key="8">
    <source>
        <dbReference type="ARBA" id="ARBA00022840"/>
    </source>
</evidence>
<gene>
    <name evidence="15" type="primary">recB</name>
    <name evidence="20" type="ORF">EV188_103727</name>
</gene>
<dbReference type="Gene3D" id="1.10.486.10">
    <property type="entry name" value="PCRA, domain 4"/>
    <property type="match status" value="1"/>
</dbReference>
<dbReference type="GO" id="GO:0003677">
    <property type="term" value="F:DNA binding"/>
    <property type="evidence" value="ECO:0007669"/>
    <property type="project" value="UniProtKB-UniRule"/>
</dbReference>
<keyword evidence="9 15" id="KW-0460">Magnesium</keyword>
<keyword evidence="1 15" id="KW-0540">Nuclease</keyword>
<dbReference type="InterPro" id="IPR027417">
    <property type="entry name" value="P-loop_NTPase"/>
</dbReference>
<dbReference type="PANTHER" id="PTHR11070:SF23">
    <property type="entry name" value="RECBCD ENZYME SUBUNIT RECB"/>
    <property type="match status" value="1"/>
</dbReference>
<dbReference type="SUPFAM" id="SSF52980">
    <property type="entry name" value="Restriction endonuclease-like"/>
    <property type="match status" value="1"/>
</dbReference>
<evidence type="ECO:0000313" key="20">
    <source>
        <dbReference type="EMBL" id="TDQ61220.1"/>
    </source>
</evidence>
<dbReference type="EC" id="5.6.2.4" evidence="15"/>
<dbReference type="InterPro" id="IPR004586">
    <property type="entry name" value="RecB"/>
</dbReference>
<comment type="caution">
    <text evidence="20">The sequence shown here is derived from an EMBL/GenBank/DDBJ whole genome shotgun (WGS) entry which is preliminary data.</text>
</comment>
<dbReference type="Proteomes" id="UP000295705">
    <property type="component" value="Unassembled WGS sequence"/>
</dbReference>
<dbReference type="GO" id="GO:0000724">
    <property type="term" value="P:double-strand break repair via homologous recombination"/>
    <property type="evidence" value="ECO:0007669"/>
    <property type="project" value="UniProtKB-UniRule"/>
</dbReference>
<dbReference type="GO" id="GO:0005524">
    <property type="term" value="F:ATP binding"/>
    <property type="evidence" value="ECO:0007669"/>
    <property type="project" value="UniProtKB-UniRule"/>
</dbReference>
<comment type="catalytic activity">
    <reaction evidence="15">
        <text>Exonucleolytic cleavage (in the presence of ATP) in either 5'- to 3'- or 3'- to 5'-direction to yield 5'-phosphooligonucleotides.</text>
        <dbReference type="EC" id="3.1.11.5"/>
    </reaction>
</comment>
<name>A0A4R6VIA6_9PSEU</name>
<feature type="region of interest" description="Nuclease activity, interacts with RecD and RecA" evidence="15">
    <location>
        <begin position="801"/>
        <end position="1131"/>
    </location>
</feature>
<sequence>MTATVDAPTSFDLCGPLPTGTTVLEASAGTGKTFTIAALAARYVAEGHATLPQVMLVTFGREATRELRERVRERFVRTERGLADPATARRDDGDPVTQLLADADDDVVALRRARLTAALAGFDAATIATTHQFCQDMLTGLGIVGDTDPDGTFVERIDDVVTEVVDDFYLRKYAVPGAPAPDFDRAVALEIGRSVVNDPSAGIAPENDIPGPAGARASFARAVRAEVEKRKRRRRLFTFDDMLTRLRNALTNARLGEAACARLRERFSVVLVDEFQDTDPIQWEILRVAFHGHSALTFIGDPKQAIYAFRGADVVSYLQAVDSAGTKAGLGTNWRSDEALVRALDTIFNGAALGDEKIVVPPVASAHRERRLVGAPRPAPFRLRVMPREGLRSRFSNSLPIVGGVREKVATDLAADIAELVAADSRWEEAGRADPTLGPGDIAVLVRTNANANLVREALTAVGVPSVLAGATSVFTTESAEEWLTLLEAVEQPGRTARVRAAALTVFLGHAAADLDAHADAVLPEVGASLRRWGAVLHDRGVAAFLEAVAAETGLAARVLARVDGERRITDVRHIGQVLHAAAVESRLGVVALVEWLRARMAEAAAGTGELRPERSRRLESDASAVQVLTIHKCKGLEYPVVYVPFGWDRWVSDEPKVVTHHDQAGKRVRAVGGDTDPAWRDHVAAAREEDDGEDLRLLYVALTRAQGQVVCWWAPSTNTRPSAVHRLFVGRPAPGTSPDGSYPVWEDVRVLAHLEALADSADGDIAVERVEPRRPVPFVPAAAAAHALAAAPFDRPLDLAWRRSSYSSLTAGAHGPGPVGSEPEERRLADEADPEDDAPPPPADDVAPLPSPMADLPVGAAFGTLVHSVLETVDTGSGDVHRALLEAAGAELAHRPHAEVDAVTLADALLPVMTTPLPAGGPATLAAVAPRDRLAELDFELPLAGGDRTRPGAAAVTLADVAALLRRHLAADDPLVGYPDALDHPGAHGLGEQVLRGYLTGSIDGVLRGPDGRFVVVDYKTNWLGPIGPTGRSPLTAAHYGPTAMATAMIAAHYPLQAILYAVALHRFLRWRLRGYDPRTHLGGVLYLFLRGMCGAETPVVDGTTCGVFAWDPPPALVVELSALLDGSTR</sequence>
<feature type="region of interest" description="Disordered" evidence="17">
    <location>
        <begin position="810"/>
        <end position="855"/>
    </location>
</feature>
<evidence type="ECO:0000313" key="21">
    <source>
        <dbReference type="Proteomes" id="UP000295705"/>
    </source>
</evidence>
<evidence type="ECO:0000256" key="14">
    <source>
        <dbReference type="ARBA" id="ARBA00048988"/>
    </source>
</evidence>
<evidence type="ECO:0000256" key="17">
    <source>
        <dbReference type="SAM" id="MobiDB-lite"/>
    </source>
</evidence>
<comment type="similarity">
    <text evidence="15">Belongs to the helicase family. UvrD subfamily.</text>
</comment>
<dbReference type="PANTHER" id="PTHR11070">
    <property type="entry name" value="UVRD / RECB / PCRA DNA HELICASE FAMILY MEMBER"/>
    <property type="match status" value="1"/>
</dbReference>
<evidence type="ECO:0000256" key="16">
    <source>
        <dbReference type="PROSITE-ProRule" id="PRU00560"/>
    </source>
</evidence>
<evidence type="ECO:0000256" key="5">
    <source>
        <dbReference type="ARBA" id="ARBA00022801"/>
    </source>
</evidence>
<keyword evidence="7 15" id="KW-0269">Exonuclease</keyword>
<comment type="catalytic activity">
    <reaction evidence="13 15">
        <text>Couples ATP hydrolysis with the unwinding of duplex DNA by translocating in the 3'-5' direction.</text>
        <dbReference type="EC" id="5.6.2.4"/>
    </reaction>
</comment>
<evidence type="ECO:0000256" key="3">
    <source>
        <dbReference type="ARBA" id="ARBA00022741"/>
    </source>
</evidence>
<keyword evidence="3 15" id="KW-0547">Nucleotide-binding</keyword>
<dbReference type="SUPFAM" id="SSF52540">
    <property type="entry name" value="P-loop containing nucleoside triphosphate hydrolases"/>
    <property type="match status" value="1"/>
</dbReference>
<dbReference type="PROSITE" id="PS51198">
    <property type="entry name" value="UVRD_HELICASE_ATP_BIND"/>
    <property type="match status" value="1"/>
</dbReference>
<dbReference type="GO" id="GO:0005829">
    <property type="term" value="C:cytosol"/>
    <property type="evidence" value="ECO:0007669"/>
    <property type="project" value="TreeGrafter"/>
</dbReference>
<comment type="miscellaneous">
    <text evidence="15">In the RecBCD complex, RecB has a slow 3'-5' helicase, an exonuclease activity and loads RecA onto ssDNA, RecD has a fast 5'-3' helicase activity, while RecC stimulates the ATPase and processivity of the RecB helicase and contributes to recognition of the Chi site.</text>
</comment>
<keyword evidence="10 15" id="KW-0238">DNA-binding</keyword>
<evidence type="ECO:0000259" key="18">
    <source>
        <dbReference type="PROSITE" id="PS51198"/>
    </source>
</evidence>
<evidence type="ECO:0000256" key="1">
    <source>
        <dbReference type="ARBA" id="ARBA00022722"/>
    </source>
</evidence>
<feature type="domain" description="UvrD-like helicase C-terminal" evidence="19">
    <location>
        <begin position="361"/>
        <end position="636"/>
    </location>
</feature>
<dbReference type="InterPro" id="IPR011335">
    <property type="entry name" value="Restrct_endonuc-II-like"/>
</dbReference>
<evidence type="ECO:0000256" key="4">
    <source>
        <dbReference type="ARBA" id="ARBA00022763"/>
    </source>
</evidence>
<dbReference type="EC" id="3.1.11.5" evidence="15"/>
<evidence type="ECO:0000259" key="19">
    <source>
        <dbReference type="PROSITE" id="PS51217"/>
    </source>
</evidence>
<keyword evidence="21" id="KW-1185">Reference proteome</keyword>
<comment type="domain">
    <text evidence="15">The C-terminal domain has nuclease activity and interacts with RecD. It interacts with RecA, facilitating its loading onto ssDNA.</text>
</comment>
<comment type="function">
    <text evidence="15">A helicase/nuclease that prepares dsDNA breaks (DSB) for recombinational DNA repair. Binds to DSBs and unwinds DNA via a highly rapid and processive ATP-dependent bidirectional helicase activity. Unwinds dsDNA until it encounters a Chi (crossover hotspot instigator) sequence from the 3' direction. Cuts ssDNA a few nucleotides 3' to the Chi site. The properties and activities of the enzyme are changed at Chi. The Chi-altered holoenzyme produces a long 3'-ssDNA overhang and facilitates RecA-binding to the ssDNA for homologous DNA recombination and repair. Holoenzyme degrades any linearized DNA that is unable to undergo homologous recombination. In the holoenzyme this subunit contributes ATPase, 3'-5' helicase, exonuclease activity and loads RecA onto ssDNA.</text>
</comment>
<feature type="binding site" evidence="15">
    <location>
        <position position="1005"/>
    </location>
    <ligand>
        <name>Mg(2+)</name>
        <dbReference type="ChEBI" id="CHEBI:18420"/>
    </ligand>
</feature>
<accession>A0A4R6VIA6</accession>
<dbReference type="GO" id="GO:0016887">
    <property type="term" value="F:ATP hydrolysis activity"/>
    <property type="evidence" value="ECO:0007669"/>
    <property type="project" value="RHEA"/>
</dbReference>
<comment type="domain">
    <text evidence="15">The N-terminal DNA-binding domain is a ssDNA-dependent ATPase and has ATP-dependent 3'-5' helicase function. This domain interacts with RecC.</text>
</comment>
<evidence type="ECO:0000256" key="2">
    <source>
        <dbReference type="ARBA" id="ARBA00022723"/>
    </source>
</evidence>
<evidence type="ECO:0000256" key="10">
    <source>
        <dbReference type="ARBA" id="ARBA00023125"/>
    </source>
</evidence>
<organism evidence="20 21">
    <name type="scientific">Actinomycetospora succinea</name>
    <dbReference type="NCBI Taxonomy" id="663603"/>
    <lineage>
        <taxon>Bacteria</taxon>
        <taxon>Bacillati</taxon>
        <taxon>Actinomycetota</taxon>
        <taxon>Actinomycetes</taxon>
        <taxon>Pseudonocardiales</taxon>
        <taxon>Pseudonocardiaceae</taxon>
        <taxon>Actinomycetospora</taxon>
    </lineage>
</organism>
<dbReference type="Pfam" id="PF00580">
    <property type="entry name" value="UvrD-helicase"/>
    <property type="match status" value="1"/>
</dbReference>
<keyword evidence="4 15" id="KW-0227">DNA damage</keyword>
<proteinExistence type="inferred from homology"/>
<dbReference type="Gene3D" id="3.90.320.10">
    <property type="match status" value="1"/>
</dbReference>
<keyword evidence="5 15" id="KW-0378">Hydrolase</keyword>
<dbReference type="HAMAP" id="MF_01485">
    <property type="entry name" value="RecB"/>
    <property type="match status" value="1"/>
</dbReference>
<dbReference type="GO" id="GO:0000287">
    <property type="term" value="F:magnesium ion binding"/>
    <property type="evidence" value="ECO:0007669"/>
    <property type="project" value="UniProtKB-UniRule"/>
</dbReference>